<dbReference type="AlphaFoldDB" id="A0A6L4WRV1"/>
<evidence type="ECO:0000259" key="4">
    <source>
        <dbReference type="Pfam" id="PF09375"/>
    </source>
</evidence>
<dbReference type="PROSITE" id="PS51257">
    <property type="entry name" value="PROKAR_LIPOPROTEIN"/>
    <property type="match status" value="1"/>
</dbReference>
<evidence type="ECO:0000313" key="8">
    <source>
        <dbReference type="Proteomes" id="UP000472839"/>
    </source>
</evidence>
<dbReference type="Proteomes" id="UP000472839">
    <property type="component" value="Unassembled WGS sequence"/>
</dbReference>
<dbReference type="Gene3D" id="1.20.1420.20">
    <property type="entry name" value="M75 peptidase, HXXE motif"/>
    <property type="match status" value="1"/>
</dbReference>
<dbReference type="RefSeq" id="WP_152191960.1">
    <property type="nucleotide sequence ID" value="NZ_WFKI01000013.1"/>
</dbReference>
<protein>
    <submittedName>
        <fullName evidence="6">Imelysin</fullName>
    </submittedName>
</protein>
<keyword evidence="2 3" id="KW-0732">Signal</keyword>
<evidence type="ECO:0000256" key="3">
    <source>
        <dbReference type="SAM" id="SignalP"/>
    </source>
</evidence>
<sequence>MLNLKLITVSVGLAAALSFSGCVTNLENMETTKKMEMTKTSPLLAGYAKIAQANYTDALNGAKALQMAIEEFSSTPNEKTFSNAKIAWLNSRESYGQTEIFRLANGPIDAEEGWVADIYGSLEGQLNAWPLDENMIDYTIDANGKRTSGNIIDTVGSFNPGGEDASAVNVSNITVDAITALNENGGDANVATGYHAIEFLLWGQDQDYSNFVKDSITNGAKTAGQRPLSDYVSDSNAPRRIAFLKAASAKIVSDLQTVASAWSENGLYKNAFLGKLSGDDASKNISSSDALKQVIAGMGVFMKSELANERIAVAVLTPSEEDEHSCFSDNTHRDITTNYLGFRNVLTSTYKNESYGKSMLDALPMEDQKRIISLMKSIETKIASVNKVAMTSAHFDYQIQADNPQSKVIVKLKNEMRKLGDEMVNVANANGISLTQEDVTDADETKI</sequence>
<evidence type="ECO:0000313" key="5">
    <source>
        <dbReference type="EMBL" id="KAB7887810.1"/>
    </source>
</evidence>
<evidence type="ECO:0000313" key="6">
    <source>
        <dbReference type="EMBL" id="KAB7888557.1"/>
    </source>
</evidence>
<name>A0A6L4WRV1_9BACT</name>
<dbReference type="InterPro" id="IPR018976">
    <property type="entry name" value="Imelysin-like"/>
</dbReference>
<gene>
    <name evidence="5" type="ORF">GBG18_13720</name>
    <name evidence="6" type="ORF">GBG19_08595</name>
</gene>
<feature type="signal peptide" evidence="3">
    <location>
        <begin position="1"/>
        <end position="25"/>
    </location>
</feature>
<dbReference type="GO" id="GO:0030313">
    <property type="term" value="C:cell envelope"/>
    <property type="evidence" value="ECO:0007669"/>
    <property type="project" value="UniProtKB-SubCell"/>
</dbReference>
<accession>A0A6L4WRV1</accession>
<dbReference type="Pfam" id="PF09375">
    <property type="entry name" value="Peptidase_M75"/>
    <property type="match status" value="1"/>
</dbReference>
<dbReference type="EMBL" id="WFKK01000023">
    <property type="protein sequence ID" value="KAB7888557.1"/>
    <property type="molecule type" value="Genomic_DNA"/>
</dbReference>
<organism evidence="6 8">
    <name type="scientific">Poseidonibacter ostreae</name>
    <dbReference type="NCBI Taxonomy" id="2654171"/>
    <lineage>
        <taxon>Bacteria</taxon>
        <taxon>Pseudomonadati</taxon>
        <taxon>Campylobacterota</taxon>
        <taxon>Epsilonproteobacteria</taxon>
        <taxon>Campylobacterales</taxon>
        <taxon>Arcobacteraceae</taxon>
        <taxon>Poseidonibacter</taxon>
    </lineage>
</organism>
<evidence type="ECO:0000256" key="2">
    <source>
        <dbReference type="ARBA" id="ARBA00022729"/>
    </source>
</evidence>
<dbReference type="Proteomes" id="UP000461010">
    <property type="component" value="Unassembled WGS sequence"/>
</dbReference>
<evidence type="ECO:0000313" key="7">
    <source>
        <dbReference type="Proteomes" id="UP000461010"/>
    </source>
</evidence>
<dbReference type="InterPro" id="IPR038352">
    <property type="entry name" value="Imelysin_sf"/>
</dbReference>
<comment type="subcellular location">
    <subcellularLocation>
        <location evidence="1">Cell envelope</location>
    </subcellularLocation>
</comment>
<feature type="domain" description="Imelysin-like" evidence="4">
    <location>
        <begin position="51"/>
        <end position="419"/>
    </location>
</feature>
<reference evidence="7 8" key="1">
    <citation type="submission" date="2019-10" db="EMBL/GenBank/DDBJ databases">
        <title>Poseidonibacter ostreae sp. nov., isolated from the gut of the Ostrea denselamellosa.</title>
        <authorList>
            <person name="Choi A."/>
        </authorList>
    </citation>
    <scope>NUCLEOTIDE SEQUENCE [LARGE SCALE GENOMIC DNA]</scope>
    <source>
        <strain evidence="6 8">SJOD-M-33</strain>
        <strain evidence="5 7">SJOD-M-5</strain>
    </source>
</reference>
<evidence type="ECO:0000256" key="1">
    <source>
        <dbReference type="ARBA" id="ARBA00004196"/>
    </source>
</evidence>
<dbReference type="EMBL" id="WFKJ01000058">
    <property type="protein sequence ID" value="KAB7887810.1"/>
    <property type="molecule type" value="Genomic_DNA"/>
</dbReference>
<comment type="caution">
    <text evidence="6">The sequence shown here is derived from an EMBL/GenBank/DDBJ whole genome shotgun (WGS) entry which is preliminary data.</text>
</comment>
<keyword evidence="7" id="KW-1185">Reference proteome</keyword>
<dbReference type="CDD" id="cd14657">
    <property type="entry name" value="Imelysin_IrpA-like"/>
    <property type="match status" value="1"/>
</dbReference>
<feature type="chain" id="PRO_5027025591" evidence="3">
    <location>
        <begin position="26"/>
        <end position="447"/>
    </location>
</feature>
<proteinExistence type="predicted"/>